<dbReference type="InterPro" id="IPR010730">
    <property type="entry name" value="HET"/>
</dbReference>
<dbReference type="Pfam" id="PF06985">
    <property type="entry name" value="HET"/>
    <property type="match status" value="1"/>
</dbReference>
<accession>W3WYP4</accession>
<protein>
    <recommendedName>
        <fullName evidence="1">Heterokaryon incompatibility domain-containing protein</fullName>
    </recommendedName>
</protein>
<evidence type="ECO:0000313" key="2">
    <source>
        <dbReference type="EMBL" id="ETS78998.1"/>
    </source>
</evidence>
<gene>
    <name evidence="2" type="ORF">PFICI_08851</name>
</gene>
<dbReference type="PANTHER" id="PTHR24148">
    <property type="entry name" value="ANKYRIN REPEAT DOMAIN-CONTAINING PROTEIN 39 HOMOLOG-RELATED"/>
    <property type="match status" value="1"/>
</dbReference>
<sequence length="695" mass="79607">MPSIYRDLLETVDNNPMIRLLSIEPATNTDDDIKCKLEEVLLLEAPEYESLSYCWGEPIRKCPIECNDTSIDITENLSSALRHLRHTKKHRIIWVDAICINQNDFAERSSQVLAMREIFQHARSVVIWLGPASANSSLAFRTLKQCQTAIPEVMKRFAEDPFSIVRYTSMNKYFPQIVAWRDSGVQRPRYDDRRHHLQRSQRAALRAILERPYWTRLWVLQEICSARELIVKCGNDTMPWDAFRDSFVVTLTIGGLLQHIGHPPWLWCSIRLAQLQHHHQATNRASPTESHALNALEFIAESHLRQTARSSSNIILFLELSSNLRCTLEHDKIYGILGLAQPPLPITPDYQMPIEDCFKAITIAILQQRGNLDLFSACSAQMFQNKKTLPSWVPDFSLDHLRWYLEDTGPGCPFKEHFTLSITAYHHWLLPKVVGTMQDFRASGPDSRSEFRLLDGDTLELVGHVVDEVAYVGPDIWGLFDAQNNESSRLFGRDKRTLSLRELLKQFLQHLLRSGNFAGALVQWEDLASQVPGKPTHEELLALLRVLQQAYPTQDMEPLLLVYNAAWRRLLASLRRIQPLNKLGSCRGFFHVYNLTAGLISYVSLRLSRNKAHFIPFHTPSMSMHRIAKTKNGLLVYASVYTQENDCIVLLKGGKTPFVARRNGHKWKLVGDCYVDGLMLGEQWSESAAKPMEFT</sequence>
<name>W3WYP4_PESFW</name>
<organism evidence="2 3">
    <name type="scientific">Pestalotiopsis fici (strain W106-1 / CGMCC3.15140)</name>
    <dbReference type="NCBI Taxonomy" id="1229662"/>
    <lineage>
        <taxon>Eukaryota</taxon>
        <taxon>Fungi</taxon>
        <taxon>Dikarya</taxon>
        <taxon>Ascomycota</taxon>
        <taxon>Pezizomycotina</taxon>
        <taxon>Sordariomycetes</taxon>
        <taxon>Xylariomycetidae</taxon>
        <taxon>Amphisphaeriales</taxon>
        <taxon>Sporocadaceae</taxon>
        <taxon>Pestalotiopsis</taxon>
    </lineage>
</organism>
<dbReference type="HOGENOM" id="CLU_004184_7_2_1"/>
<dbReference type="KEGG" id="pfy:PFICI_08851"/>
<evidence type="ECO:0000259" key="1">
    <source>
        <dbReference type="Pfam" id="PF06985"/>
    </source>
</evidence>
<dbReference type="PANTHER" id="PTHR24148:SF64">
    <property type="entry name" value="HETEROKARYON INCOMPATIBILITY DOMAIN-CONTAINING PROTEIN"/>
    <property type="match status" value="1"/>
</dbReference>
<dbReference type="EMBL" id="KI912114">
    <property type="protein sequence ID" value="ETS78998.1"/>
    <property type="molecule type" value="Genomic_DNA"/>
</dbReference>
<dbReference type="InParanoid" id="W3WYP4"/>
<proteinExistence type="predicted"/>
<feature type="domain" description="Heterokaryon incompatibility" evidence="1">
    <location>
        <begin position="48"/>
        <end position="222"/>
    </location>
</feature>
<evidence type="ECO:0000313" key="3">
    <source>
        <dbReference type="Proteomes" id="UP000030651"/>
    </source>
</evidence>
<dbReference type="RefSeq" id="XP_007835623.1">
    <property type="nucleotide sequence ID" value="XM_007837432.1"/>
</dbReference>
<keyword evidence="3" id="KW-1185">Reference proteome</keyword>
<dbReference type="Pfam" id="PF26639">
    <property type="entry name" value="Het-6_barrel"/>
    <property type="match status" value="1"/>
</dbReference>
<dbReference type="InterPro" id="IPR052895">
    <property type="entry name" value="HetReg/Transcr_Mod"/>
</dbReference>
<dbReference type="GeneID" id="19273864"/>
<reference evidence="3" key="1">
    <citation type="journal article" date="2015" name="BMC Genomics">
        <title>Genomic and transcriptomic analysis of the endophytic fungus Pestalotiopsis fici reveals its lifestyle and high potential for synthesis of natural products.</title>
        <authorList>
            <person name="Wang X."/>
            <person name="Zhang X."/>
            <person name="Liu L."/>
            <person name="Xiang M."/>
            <person name="Wang W."/>
            <person name="Sun X."/>
            <person name="Che Y."/>
            <person name="Guo L."/>
            <person name="Liu G."/>
            <person name="Guo L."/>
            <person name="Wang C."/>
            <person name="Yin W.B."/>
            <person name="Stadler M."/>
            <person name="Zhang X."/>
            <person name="Liu X."/>
        </authorList>
    </citation>
    <scope>NUCLEOTIDE SEQUENCE [LARGE SCALE GENOMIC DNA]</scope>
    <source>
        <strain evidence="3">W106-1 / CGMCC3.15140</strain>
    </source>
</reference>
<dbReference type="eggNOG" id="ENOG502SS3X">
    <property type="taxonomic scope" value="Eukaryota"/>
</dbReference>
<dbReference type="OrthoDB" id="5416609at2759"/>
<dbReference type="Proteomes" id="UP000030651">
    <property type="component" value="Unassembled WGS sequence"/>
</dbReference>
<dbReference type="AlphaFoldDB" id="W3WYP4"/>